<gene>
    <name evidence="1" type="ORF">GLOINDRAFT_22416</name>
</gene>
<dbReference type="HOGENOM" id="CLU_2098101_0_0_1"/>
<sequence>MENVPKLQKILQNIIKLLDPDPKKRPLIIFTTLILKNWSHEDKCIAKFKQSEKKRRKLLESKKIGPEFAEKCHSEAIYISRPLSALISKLSTNLYSTISFDNIKQGITDYKKIGRN</sequence>
<proteinExistence type="predicted"/>
<dbReference type="EMBL" id="KI280713">
    <property type="protein sequence ID" value="ESA16816.1"/>
    <property type="molecule type" value="Genomic_DNA"/>
</dbReference>
<accession>U9UMH0</accession>
<reference evidence="1" key="1">
    <citation type="submission" date="2013-07" db="EMBL/GenBank/DDBJ databases">
        <title>The genome of an arbuscular mycorrhizal fungus provides insights into the evolution of the oldest plant symbiosis.</title>
        <authorList>
            <consortium name="DOE Joint Genome Institute"/>
            <person name="Tisserant E."/>
            <person name="Malbreil M."/>
            <person name="Kuo A."/>
            <person name="Kohler A."/>
            <person name="Symeonidi A."/>
            <person name="Balestrini R."/>
            <person name="Charron P."/>
            <person name="Duensing N."/>
            <person name="Frei-dit-Frey N."/>
            <person name="Gianinazzi-Pearson V."/>
            <person name="Gilbert B."/>
            <person name="Handa Y."/>
            <person name="Hijri M."/>
            <person name="Kaul R."/>
            <person name="Kawaguchi M."/>
            <person name="Krajinski F."/>
            <person name="Lammers P."/>
            <person name="Lapierre D."/>
            <person name="Masclaux F.G."/>
            <person name="Murat C."/>
            <person name="Morin E."/>
            <person name="Ndikumana S."/>
            <person name="Pagni M."/>
            <person name="Petitpierre D."/>
            <person name="Requena N."/>
            <person name="Rosikiewicz P."/>
            <person name="Riley R."/>
            <person name="Saito K."/>
            <person name="San Clemente H."/>
            <person name="Shapiro H."/>
            <person name="van Tuinen D."/>
            <person name="Becard G."/>
            <person name="Bonfante P."/>
            <person name="Paszkowski U."/>
            <person name="Shachar-Hill Y."/>
            <person name="Young J.P."/>
            <person name="Sanders I.R."/>
            <person name="Henrissat B."/>
            <person name="Rensing S.A."/>
            <person name="Grigoriev I.V."/>
            <person name="Corradi N."/>
            <person name="Roux C."/>
            <person name="Martin F."/>
        </authorList>
    </citation>
    <scope>NUCLEOTIDE SEQUENCE</scope>
    <source>
        <strain evidence="1">DAOM 197198</strain>
    </source>
</reference>
<dbReference type="AlphaFoldDB" id="U9UMH0"/>
<protein>
    <submittedName>
        <fullName evidence="1">Uncharacterized protein</fullName>
    </submittedName>
</protein>
<name>U9UMH0_RHIID</name>
<evidence type="ECO:0000313" key="1">
    <source>
        <dbReference type="EMBL" id="ESA16816.1"/>
    </source>
</evidence>
<organism evidence="1">
    <name type="scientific">Rhizophagus irregularis (strain DAOM 181602 / DAOM 197198 / MUCL 43194)</name>
    <name type="common">Arbuscular mycorrhizal fungus</name>
    <name type="synonym">Glomus intraradices</name>
    <dbReference type="NCBI Taxonomy" id="747089"/>
    <lineage>
        <taxon>Eukaryota</taxon>
        <taxon>Fungi</taxon>
        <taxon>Fungi incertae sedis</taxon>
        <taxon>Mucoromycota</taxon>
        <taxon>Glomeromycotina</taxon>
        <taxon>Glomeromycetes</taxon>
        <taxon>Glomerales</taxon>
        <taxon>Glomeraceae</taxon>
        <taxon>Rhizophagus</taxon>
    </lineage>
</organism>